<evidence type="ECO:0000256" key="3">
    <source>
        <dbReference type="ARBA" id="ARBA00023015"/>
    </source>
</evidence>
<feature type="domain" description="Response regulatory" evidence="6">
    <location>
        <begin position="12"/>
        <end position="126"/>
    </location>
</feature>
<dbReference type="FunFam" id="3.40.50.2300:FF:000018">
    <property type="entry name" value="DNA-binding transcriptional regulator NtrC"/>
    <property type="match status" value="1"/>
</dbReference>
<evidence type="ECO:0000313" key="7">
    <source>
        <dbReference type="EMBL" id="OGL54490.1"/>
    </source>
</evidence>
<keyword evidence="3" id="KW-0805">Transcription regulation</keyword>
<dbReference type="AlphaFoldDB" id="A0A1F7SL34"/>
<gene>
    <name evidence="7" type="ORF">A3G31_10040</name>
</gene>
<dbReference type="GO" id="GO:0000160">
    <property type="term" value="P:phosphorelay signal transduction system"/>
    <property type="evidence" value="ECO:0007669"/>
    <property type="project" value="UniProtKB-KW"/>
</dbReference>
<evidence type="ECO:0000256" key="2">
    <source>
        <dbReference type="ARBA" id="ARBA00023012"/>
    </source>
</evidence>
<evidence type="ECO:0000256" key="1">
    <source>
        <dbReference type="ARBA" id="ARBA00022553"/>
    </source>
</evidence>
<dbReference type="EMBL" id="MGDI01000011">
    <property type="protein sequence ID" value="OGL54490.1"/>
    <property type="molecule type" value="Genomic_DNA"/>
</dbReference>
<dbReference type="STRING" id="1817883.A3G31_10040"/>
<keyword evidence="4" id="KW-0804">Transcription</keyword>
<dbReference type="InterPro" id="IPR001789">
    <property type="entry name" value="Sig_transdc_resp-reg_receiver"/>
</dbReference>
<dbReference type="Proteomes" id="UP000178082">
    <property type="component" value="Unassembled WGS sequence"/>
</dbReference>
<keyword evidence="1 5" id="KW-0597">Phosphoprotein</keyword>
<protein>
    <recommendedName>
        <fullName evidence="6">Response regulatory domain-containing protein</fullName>
    </recommendedName>
</protein>
<keyword evidence="2" id="KW-0902">Two-component regulatory system</keyword>
<name>A0A1F7SL34_9BACT</name>
<dbReference type="PANTHER" id="PTHR44591:SF14">
    <property type="entry name" value="PROTEIN PILG"/>
    <property type="match status" value="1"/>
</dbReference>
<dbReference type="SUPFAM" id="SSF52172">
    <property type="entry name" value="CheY-like"/>
    <property type="match status" value="1"/>
</dbReference>
<dbReference type="PROSITE" id="PS50110">
    <property type="entry name" value="RESPONSE_REGULATORY"/>
    <property type="match status" value="1"/>
</dbReference>
<dbReference type="InterPro" id="IPR011006">
    <property type="entry name" value="CheY-like_superfamily"/>
</dbReference>
<dbReference type="Gene3D" id="3.40.50.2300">
    <property type="match status" value="1"/>
</dbReference>
<reference evidence="7 8" key="1">
    <citation type="journal article" date="2016" name="Nat. Commun.">
        <title>Thousands of microbial genomes shed light on interconnected biogeochemical processes in an aquifer system.</title>
        <authorList>
            <person name="Anantharaman K."/>
            <person name="Brown C.T."/>
            <person name="Hug L.A."/>
            <person name="Sharon I."/>
            <person name="Castelle C.J."/>
            <person name="Probst A.J."/>
            <person name="Thomas B.C."/>
            <person name="Singh A."/>
            <person name="Wilkins M.J."/>
            <person name="Karaoz U."/>
            <person name="Brodie E.L."/>
            <person name="Williams K.H."/>
            <person name="Hubbard S.S."/>
            <person name="Banfield J.F."/>
        </authorList>
    </citation>
    <scope>NUCLEOTIDE SEQUENCE [LARGE SCALE GENOMIC DNA]</scope>
</reference>
<comment type="caution">
    <text evidence="7">The sequence shown here is derived from an EMBL/GenBank/DDBJ whole genome shotgun (WGS) entry which is preliminary data.</text>
</comment>
<proteinExistence type="predicted"/>
<organism evidence="7 8">
    <name type="scientific">Candidatus Schekmanbacteria bacterium RIFCSPLOWO2_12_FULL_38_15</name>
    <dbReference type="NCBI Taxonomy" id="1817883"/>
    <lineage>
        <taxon>Bacteria</taxon>
        <taxon>Candidatus Schekmaniibacteriota</taxon>
    </lineage>
</organism>
<sequence>MNLSDSSKVRKRIILVDDDKHAVETLSKLLSEDGYEVVVCFNGKEAIKKMELNKYDVIITDLRMPEIGGLKLLKNIKKTDPELPVIIVTAFGEVGSYLDAFVKGAYDYINKPINYEELIRLLEAIFRKEEGRK</sequence>
<evidence type="ECO:0000256" key="4">
    <source>
        <dbReference type="ARBA" id="ARBA00023163"/>
    </source>
</evidence>
<dbReference type="SMART" id="SM00448">
    <property type="entry name" value="REC"/>
    <property type="match status" value="1"/>
</dbReference>
<accession>A0A1F7SL34</accession>
<evidence type="ECO:0000313" key="8">
    <source>
        <dbReference type="Proteomes" id="UP000178082"/>
    </source>
</evidence>
<evidence type="ECO:0000256" key="5">
    <source>
        <dbReference type="PROSITE-ProRule" id="PRU00169"/>
    </source>
</evidence>
<dbReference type="PANTHER" id="PTHR44591">
    <property type="entry name" value="STRESS RESPONSE REGULATOR PROTEIN 1"/>
    <property type="match status" value="1"/>
</dbReference>
<feature type="modified residue" description="4-aspartylphosphate" evidence="5">
    <location>
        <position position="61"/>
    </location>
</feature>
<dbReference type="InterPro" id="IPR050595">
    <property type="entry name" value="Bact_response_regulator"/>
</dbReference>
<evidence type="ECO:0000259" key="6">
    <source>
        <dbReference type="PROSITE" id="PS50110"/>
    </source>
</evidence>
<dbReference type="Pfam" id="PF00072">
    <property type="entry name" value="Response_reg"/>
    <property type="match status" value="1"/>
</dbReference>